<reference evidence="2 3" key="1">
    <citation type="journal article" date="2023" name="Plant Dis.">
        <title>First Report of Diplodia intermedia Causing Canker and Dieback Diseases on Apple Trees in Canada.</title>
        <authorList>
            <person name="Ellouze W."/>
            <person name="Ilyukhin E."/>
            <person name="Sulman M."/>
            <person name="Ali S."/>
        </authorList>
    </citation>
    <scope>NUCLEOTIDE SEQUENCE [LARGE SCALE GENOMIC DNA]</scope>
    <source>
        <strain evidence="2 3">M45-28</strain>
    </source>
</reference>
<sequence>MKYGLGPTHQQDHYTVPLEAMKIFMLQISQLLPMPLNSMYQNLRTLVLPREFRISSLQCKPLRPQVHMKSQCHQRVSITRSPNRRIIENPHQNRERKMRNSRSHYPLRQHSNQRTIKVIQPKTEELPKMHHPATRARLLRLHHQQQQSSFHHALSGMSVSKSMMPRTGRVEEKRVPTKRSRRPLNREHRNLPESKKVSDIKRNMIQQE</sequence>
<organism evidence="2 3">
    <name type="scientific">Diplodia intermedia</name>
    <dbReference type="NCBI Taxonomy" id="856260"/>
    <lineage>
        <taxon>Eukaryota</taxon>
        <taxon>Fungi</taxon>
        <taxon>Dikarya</taxon>
        <taxon>Ascomycota</taxon>
        <taxon>Pezizomycotina</taxon>
        <taxon>Dothideomycetes</taxon>
        <taxon>Dothideomycetes incertae sedis</taxon>
        <taxon>Botryosphaeriales</taxon>
        <taxon>Botryosphaeriaceae</taxon>
        <taxon>Diplodia</taxon>
    </lineage>
</organism>
<evidence type="ECO:0000313" key="3">
    <source>
        <dbReference type="Proteomes" id="UP001521184"/>
    </source>
</evidence>
<dbReference type="EMBL" id="JAKEKT020000129">
    <property type="protein sequence ID" value="KAL1634630.1"/>
    <property type="molecule type" value="Genomic_DNA"/>
</dbReference>
<feature type="compositionally biased region" description="Low complexity" evidence="1">
    <location>
        <begin position="144"/>
        <end position="155"/>
    </location>
</feature>
<comment type="caution">
    <text evidence="2">The sequence shown here is derived from an EMBL/GenBank/DDBJ whole genome shotgun (WGS) entry which is preliminary data.</text>
</comment>
<proteinExistence type="predicted"/>
<dbReference type="Proteomes" id="UP001521184">
    <property type="component" value="Unassembled WGS sequence"/>
</dbReference>
<keyword evidence="3" id="KW-1185">Reference proteome</keyword>
<evidence type="ECO:0000313" key="2">
    <source>
        <dbReference type="EMBL" id="KAL1634630.1"/>
    </source>
</evidence>
<protein>
    <submittedName>
        <fullName evidence="2">Uncharacterized protein</fullName>
    </submittedName>
</protein>
<accession>A0ABR3T4Z2</accession>
<gene>
    <name evidence="2" type="ORF">SLS58_010625</name>
</gene>
<feature type="region of interest" description="Disordered" evidence="1">
    <location>
        <begin position="144"/>
        <end position="208"/>
    </location>
</feature>
<evidence type="ECO:0000256" key="1">
    <source>
        <dbReference type="SAM" id="MobiDB-lite"/>
    </source>
</evidence>
<feature type="compositionally biased region" description="Basic and acidic residues" evidence="1">
    <location>
        <begin position="184"/>
        <end position="202"/>
    </location>
</feature>
<name>A0ABR3T4Z2_9PEZI</name>